<evidence type="ECO:0000256" key="8">
    <source>
        <dbReference type="ARBA" id="ARBA00023180"/>
    </source>
</evidence>
<evidence type="ECO:0000259" key="12">
    <source>
        <dbReference type="PROSITE" id="PS50835"/>
    </source>
</evidence>
<dbReference type="InterPro" id="IPR013151">
    <property type="entry name" value="Immunoglobulin_dom"/>
</dbReference>
<feature type="domain" description="SRCR" evidence="11">
    <location>
        <begin position="50"/>
        <end position="152"/>
    </location>
</feature>
<evidence type="ECO:0000256" key="9">
    <source>
        <dbReference type="ARBA" id="ARBA00023319"/>
    </source>
</evidence>
<reference evidence="14" key="3">
    <citation type="journal article" date="2014" name="Nature">
        <title>Elephant shark genome provides unique insights into gnathostome evolution.</title>
        <authorList>
            <consortium name="International Elephant Shark Genome Sequencing Consortium"/>
            <person name="Venkatesh B."/>
            <person name="Lee A.P."/>
            <person name="Ravi V."/>
            <person name="Maurya A.K."/>
            <person name="Lian M.M."/>
            <person name="Swann J.B."/>
            <person name="Ohta Y."/>
            <person name="Flajnik M.F."/>
            <person name="Sutoh Y."/>
            <person name="Kasahara M."/>
            <person name="Hoon S."/>
            <person name="Gangu V."/>
            <person name="Roy S.W."/>
            <person name="Irimia M."/>
            <person name="Korzh V."/>
            <person name="Kondrychyn I."/>
            <person name="Lim Z.W."/>
            <person name="Tay B.H."/>
            <person name="Tohari S."/>
            <person name="Kong K.W."/>
            <person name="Ho S."/>
            <person name="Lorente-Galdos B."/>
            <person name="Quilez J."/>
            <person name="Marques-Bonet T."/>
            <person name="Raney B.J."/>
            <person name="Ingham P.W."/>
            <person name="Tay A."/>
            <person name="Hillier L.W."/>
            <person name="Minx P."/>
            <person name="Boehm T."/>
            <person name="Wilson R.K."/>
            <person name="Brenner S."/>
            <person name="Warren W.C."/>
        </authorList>
    </citation>
    <scope>NUCLEOTIDE SEQUENCE [LARGE SCALE GENOMIC DNA]</scope>
</reference>
<keyword evidence="5" id="KW-1133">Transmembrane helix</keyword>
<dbReference type="InterPro" id="IPR036179">
    <property type="entry name" value="Ig-like_dom_sf"/>
</dbReference>
<dbReference type="PROSITE" id="PS50835">
    <property type="entry name" value="IG_LIKE"/>
    <property type="match status" value="1"/>
</dbReference>
<protein>
    <submittedName>
        <fullName evidence="13">Deleted in malignant brain tumors 1 protein-like</fullName>
    </submittedName>
</protein>
<keyword evidence="7 10" id="KW-1015">Disulfide bond</keyword>
<evidence type="ECO:0000256" key="6">
    <source>
        <dbReference type="ARBA" id="ARBA00023136"/>
    </source>
</evidence>
<dbReference type="SUPFAM" id="SSF56487">
    <property type="entry name" value="SRCR-like"/>
    <property type="match status" value="1"/>
</dbReference>
<dbReference type="GO" id="GO:0016020">
    <property type="term" value="C:membrane"/>
    <property type="evidence" value="ECO:0007669"/>
    <property type="project" value="UniProtKB-SubCell"/>
</dbReference>
<reference evidence="13" key="4">
    <citation type="submission" date="2025-08" db="UniProtKB">
        <authorList>
            <consortium name="Ensembl"/>
        </authorList>
    </citation>
    <scope>IDENTIFICATION</scope>
</reference>
<dbReference type="PANTHER" id="PTHR19331:SF465">
    <property type="entry name" value="EGG PEPTIDE SPERACT RECEPTOR"/>
    <property type="match status" value="1"/>
</dbReference>
<dbReference type="STRING" id="7868.ENSCMIP00000007907"/>
<evidence type="ECO:0000313" key="14">
    <source>
        <dbReference type="Proteomes" id="UP000314986"/>
    </source>
</evidence>
<evidence type="ECO:0000256" key="3">
    <source>
        <dbReference type="ARBA" id="ARBA00022729"/>
    </source>
</evidence>
<reference evidence="13" key="5">
    <citation type="submission" date="2025-09" db="UniProtKB">
        <authorList>
            <consortium name="Ensembl"/>
        </authorList>
    </citation>
    <scope>IDENTIFICATION</scope>
</reference>
<evidence type="ECO:0000256" key="2">
    <source>
        <dbReference type="ARBA" id="ARBA00022692"/>
    </source>
</evidence>
<reference evidence="14" key="1">
    <citation type="journal article" date="2006" name="Science">
        <title>Ancient noncoding elements conserved in the human genome.</title>
        <authorList>
            <person name="Venkatesh B."/>
            <person name="Kirkness E.F."/>
            <person name="Loh Y.H."/>
            <person name="Halpern A.L."/>
            <person name="Lee A.P."/>
            <person name="Johnson J."/>
            <person name="Dandona N."/>
            <person name="Viswanathan L.D."/>
            <person name="Tay A."/>
            <person name="Venter J.C."/>
            <person name="Strausberg R.L."/>
            <person name="Brenner S."/>
        </authorList>
    </citation>
    <scope>NUCLEOTIDE SEQUENCE [LARGE SCALE GENOMIC DNA]</scope>
</reference>
<keyword evidence="14" id="KW-1185">Reference proteome</keyword>
<dbReference type="Proteomes" id="UP000314986">
    <property type="component" value="Unassembled WGS sequence"/>
</dbReference>
<evidence type="ECO:0000256" key="10">
    <source>
        <dbReference type="PROSITE-ProRule" id="PRU00196"/>
    </source>
</evidence>
<reference evidence="14" key="2">
    <citation type="journal article" date="2007" name="PLoS Biol.">
        <title>Survey sequencing and comparative analysis of the elephant shark (Callorhinchus milii) genome.</title>
        <authorList>
            <person name="Venkatesh B."/>
            <person name="Kirkness E.F."/>
            <person name="Loh Y.H."/>
            <person name="Halpern A.L."/>
            <person name="Lee A.P."/>
            <person name="Johnson J."/>
            <person name="Dandona N."/>
            <person name="Viswanathan L.D."/>
            <person name="Tay A."/>
            <person name="Venter J.C."/>
            <person name="Strausberg R.L."/>
            <person name="Brenner S."/>
        </authorList>
    </citation>
    <scope>NUCLEOTIDE SEQUENCE [LARGE SCALE GENOMIC DNA]</scope>
</reference>
<dbReference type="Pfam" id="PF00047">
    <property type="entry name" value="ig"/>
    <property type="match status" value="1"/>
</dbReference>
<keyword evidence="3" id="KW-0732">Signal</keyword>
<dbReference type="PRINTS" id="PR00258">
    <property type="entry name" value="SPERACTRCPTR"/>
</dbReference>
<name>A0A4W3GY65_CALMI</name>
<keyword evidence="8" id="KW-0325">Glycoprotein</keyword>
<dbReference type="InterPro" id="IPR036772">
    <property type="entry name" value="SRCR-like_dom_sf"/>
</dbReference>
<evidence type="ECO:0000259" key="11">
    <source>
        <dbReference type="PROSITE" id="PS50287"/>
    </source>
</evidence>
<dbReference type="PROSITE" id="PS50287">
    <property type="entry name" value="SRCR_2"/>
    <property type="match status" value="1"/>
</dbReference>
<dbReference type="Gene3D" id="2.60.40.10">
    <property type="entry name" value="Immunoglobulins"/>
    <property type="match status" value="1"/>
</dbReference>
<dbReference type="SMART" id="SM00202">
    <property type="entry name" value="SR"/>
    <property type="match status" value="1"/>
</dbReference>
<keyword evidence="4" id="KW-0677">Repeat</keyword>
<evidence type="ECO:0000256" key="4">
    <source>
        <dbReference type="ARBA" id="ARBA00022737"/>
    </source>
</evidence>
<dbReference type="FunFam" id="3.10.250.10:FF:000016">
    <property type="entry name" value="Scavenger receptor cysteine-rich protein type 12"/>
    <property type="match status" value="1"/>
</dbReference>
<dbReference type="Pfam" id="PF00530">
    <property type="entry name" value="SRCR"/>
    <property type="match status" value="1"/>
</dbReference>
<dbReference type="AlphaFoldDB" id="A0A4W3GY65"/>
<keyword evidence="9" id="KW-0393">Immunoglobulin domain</keyword>
<feature type="domain" description="Ig-like" evidence="12">
    <location>
        <begin position="158"/>
        <end position="230"/>
    </location>
</feature>
<dbReference type="InterPro" id="IPR007110">
    <property type="entry name" value="Ig-like_dom"/>
</dbReference>
<keyword evidence="2" id="KW-0812">Transmembrane</keyword>
<comment type="subcellular location">
    <subcellularLocation>
        <location evidence="1">Membrane</location>
        <topology evidence="1">Single-pass membrane protein</topology>
    </subcellularLocation>
</comment>
<sequence length="438" mass="49115">MPSTSFLLTASHDTDSGNYTCRYLITIAGVEHLSAPSPALPITVIADTELRLADGPDSCSGQVEIRYNGTWGWVCNEGWDDSEVQVLCRQLGCGFPGGDVPTRNQNTIPTGNAMLTGLRCAGTESHLWVCPSLLSTNPISCDPDRSVYVTCSETPAKPSLIILRSAAVHVKGENVRMKCSTRFKYPDGNMSLHQAGQDQPVMVTHVEGTRYDVTFILNNINKTSAGSYFCIYQVDIGKIIFTSDPSDSLELAVLGEIFIHLLLASQVSLPLPLPLTLTPSCDPQVSIAQWLDPSPRKPEDRGLIPRRDRTGQNLRQVSLLHKDTHTTHIHTDTLIYTHTYRHTHTLIHTHMQTHTQTHSYTHTYRHTHALSHIYIQTHTCSLTRIHTDIHMFTHTHRDTHIWRHIHTQTQTHRYTHTPVYQQSGETCLSVNWPITFLG</sequence>
<evidence type="ECO:0000313" key="13">
    <source>
        <dbReference type="Ensembl" id="ENSCMIP00000007907.1"/>
    </source>
</evidence>
<dbReference type="InterPro" id="IPR001190">
    <property type="entry name" value="SRCR"/>
</dbReference>
<keyword evidence="6" id="KW-0472">Membrane</keyword>
<dbReference type="PANTHER" id="PTHR19331">
    <property type="entry name" value="SCAVENGER RECEPTOR DOMAIN-CONTAINING"/>
    <property type="match status" value="1"/>
</dbReference>
<dbReference type="Ensembl" id="ENSCMIT00000008137.1">
    <property type="protein sequence ID" value="ENSCMIP00000007907.1"/>
    <property type="gene ID" value="ENSCMIG00000004276.1"/>
</dbReference>
<dbReference type="GeneTree" id="ENSGT00940000157963"/>
<dbReference type="PROSITE" id="PS00420">
    <property type="entry name" value="SRCR_1"/>
    <property type="match status" value="1"/>
</dbReference>
<evidence type="ECO:0000256" key="1">
    <source>
        <dbReference type="ARBA" id="ARBA00004167"/>
    </source>
</evidence>
<accession>A0A4W3GY65</accession>
<dbReference type="Gene3D" id="3.10.250.10">
    <property type="entry name" value="SRCR-like domain"/>
    <property type="match status" value="1"/>
</dbReference>
<dbReference type="InParanoid" id="A0A4W3GY65"/>
<evidence type="ECO:0000256" key="5">
    <source>
        <dbReference type="ARBA" id="ARBA00022989"/>
    </source>
</evidence>
<evidence type="ECO:0000256" key="7">
    <source>
        <dbReference type="ARBA" id="ARBA00023157"/>
    </source>
</evidence>
<dbReference type="SUPFAM" id="SSF48726">
    <property type="entry name" value="Immunoglobulin"/>
    <property type="match status" value="1"/>
</dbReference>
<organism evidence="13 14">
    <name type="scientific">Callorhinchus milii</name>
    <name type="common">Ghost shark</name>
    <dbReference type="NCBI Taxonomy" id="7868"/>
    <lineage>
        <taxon>Eukaryota</taxon>
        <taxon>Metazoa</taxon>
        <taxon>Chordata</taxon>
        <taxon>Craniata</taxon>
        <taxon>Vertebrata</taxon>
        <taxon>Chondrichthyes</taxon>
        <taxon>Holocephali</taxon>
        <taxon>Chimaeriformes</taxon>
        <taxon>Callorhinchidae</taxon>
        <taxon>Callorhinchus</taxon>
    </lineage>
</organism>
<feature type="disulfide bond" evidence="10">
    <location>
        <begin position="120"/>
        <end position="130"/>
    </location>
</feature>
<proteinExistence type="predicted"/>
<dbReference type="InterPro" id="IPR013783">
    <property type="entry name" value="Ig-like_fold"/>
</dbReference>
<comment type="caution">
    <text evidence="10">Lacks conserved residue(s) required for the propagation of feature annotation.</text>
</comment>